<dbReference type="KEGG" id="iho:Igni_0557"/>
<dbReference type="Proteomes" id="UP000000262">
    <property type="component" value="Chromosome"/>
</dbReference>
<dbReference type="SUPFAM" id="SSF64182">
    <property type="entry name" value="DHH phosphoesterases"/>
    <property type="match status" value="1"/>
</dbReference>
<dbReference type="EMBL" id="CP000816">
    <property type="protein sequence ID" value="ABU81739.1"/>
    <property type="molecule type" value="Genomic_DNA"/>
</dbReference>
<proteinExistence type="predicted"/>
<keyword evidence="3" id="KW-1185">Reference proteome</keyword>
<keyword evidence="1" id="KW-0175">Coiled coil</keyword>
<protein>
    <recommendedName>
        <fullName evidence="4">Phosphoesterase, DHHA1</fullName>
    </recommendedName>
</protein>
<dbReference type="eggNOG" id="arCOG00426">
    <property type="taxonomic scope" value="Archaea"/>
</dbReference>
<dbReference type="InterPro" id="IPR038763">
    <property type="entry name" value="DHH_sf"/>
</dbReference>
<organism evidence="2 3">
    <name type="scientific">Ignicoccus hospitalis (strain KIN4/I / DSM 18386 / JCM 14125)</name>
    <dbReference type="NCBI Taxonomy" id="453591"/>
    <lineage>
        <taxon>Archaea</taxon>
        <taxon>Thermoproteota</taxon>
        <taxon>Thermoprotei</taxon>
        <taxon>Desulfurococcales</taxon>
        <taxon>Desulfurococcaceae</taxon>
        <taxon>Ignicoccus</taxon>
    </lineage>
</organism>
<name>A8A9Y7_IGNH4</name>
<reference evidence="2 3" key="1">
    <citation type="journal article" date="2008" name="Genome Biol.">
        <title>A genomic analysis of the archaeal system Ignicoccus hospitalis-Nanoarchaeum equitans.</title>
        <authorList>
            <person name="Podar M."/>
            <person name="Anderson I."/>
            <person name="Makarova K.S."/>
            <person name="Elkins J.G."/>
            <person name="Ivanova N."/>
            <person name="Wall M.A."/>
            <person name="Lykidis A."/>
            <person name="Mavromatis K."/>
            <person name="Sun H."/>
            <person name="Hudson M.E."/>
            <person name="Chen W."/>
            <person name="Deciu C."/>
            <person name="Hutchison D."/>
            <person name="Eads J.R."/>
            <person name="Anderson A."/>
            <person name="Fernandes F."/>
            <person name="Szeto E."/>
            <person name="Lapidus A."/>
            <person name="Kyrpides N.C."/>
            <person name="Saier M.H.Jr."/>
            <person name="Richardson P.M."/>
            <person name="Rachel R."/>
            <person name="Huber H."/>
            <person name="Eisen J.A."/>
            <person name="Koonin E.V."/>
            <person name="Keller M."/>
            <person name="Stetter K.O."/>
        </authorList>
    </citation>
    <scope>NUCLEOTIDE SEQUENCE [LARGE SCALE GENOMIC DNA]</scope>
    <source>
        <strain evidence="3">KIN4/I / DSM 18386 / JCM 14125</strain>
    </source>
</reference>
<gene>
    <name evidence="2" type="ordered locus">Igni_0557</name>
</gene>
<evidence type="ECO:0000256" key="1">
    <source>
        <dbReference type="SAM" id="Coils"/>
    </source>
</evidence>
<evidence type="ECO:0000313" key="3">
    <source>
        <dbReference type="Proteomes" id="UP000000262"/>
    </source>
</evidence>
<dbReference type="AlphaFoldDB" id="A8A9Y7"/>
<dbReference type="GeneID" id="5562357"/>
<dbReference type="RefSeq" id="WP_011998591.1">
    <property type="nucleotide sequence ID" value="NC_009776.1"/>
</dbReference>
<dbReference type="OrthoDB" id="86112at2157"/>
<accession>A8A9Y7</accession>
<evidence type="ECO:0008006" key="4">
    <source>
        <dbReference type="Google" id="ProtNLM"/>
    </source>
</evidence>
<evidence type="ECO:0000313" key="2">
    <source>
        <dbReference type="EMBL" id="ABU81739.1"/>
    </source>
</evidence>
<dbReference type="PhylomeDB" id="A8A9Y7"/>
<feature type="coiled-coil region" evidence="1">
    <location>
        <begin position="190"/>
        <end position="217"/>
    </location>
</feature>
<dbReference type="HOGENOM" id="CLU_907931_0_0_2"/>
<sequence length="321" mass="35972">MRSGNVKVLTHWDADGIVSAAKALRKLGEVEVYVPRIGRWSFEAVPPEALGGKLYVMDYSMPYEDWQRLCEGVEGLVVLDHHAAPKPPCGEVYNPALEGNYVPSASLVVSDYFGLPYDWRDAVAIAGDLHDPWGNEVWEAILRKEKVRGEDVVEAAALLNSCYKLLDYDCIYYSIKKVSKANSLSEILEDRRLRAKREEALKLVEELERRAECWDEGYRRVCVVRDERAALVASSLWKRLNRGKETIIVIAWDAGARVYCRGGKKDYTVLIEALRSAGIKEVGGKDVVCSANLRSHELEKVLKILDLHLELPSSVGGEKGP</sequence>
<dbReference type="STRING" id="453591.Igni_0557"/>